<proteinExistence type="predicted"/>
<organism evidence="1 2">
    <name type="scientific">Melipona bicolor</name>
    <dbReference type="NCBI Taxonomy" id="60889"/>
    <lineage>
        <taxon>Eukaryota</taxon>
        <taxon>Metazoa</taxon>
        <taxon>Ecdysozoa</taxon>
        <taxon>Arthropoda</taxon>
        <taxon>Hexapoda</taxon>
        <taxon>Insecta</taxon>
        <taxon>Pterygota</taxon>
        <taxon>Neoptera</taxon>
        <taxon>Endopterygota</taxon>
        <taxon>Hymenoptera</taxon>
        <taxon>Apocrita</taxon>
        <taxon>Aculeata</taxon>
        <taxon>Apoidea</taxon>
        <taxon>Anthophila</taxon>
        <taxon>Apidae</taxon>
        <taxon>Melipona</taxon>
    </lineage>
</organism>
<reference evidence="1" key="1">
    <citation type="submission" date="2021-10" db="EMBL/GenBank/DDBJ databases">
        <title>Melipona bicolor Genome sequencing and assembly.</title>
        <authorList>
            <person name="Araujo N.S."/>
            <person name="Arias M.C."/>
        </authorList>
    </citation>
    <scope>NUCLEOTIDE SEQUENCE</scope>
    <source>
        <strain evidence="1">USP_2M_L1-L4_2017</strain>
        <tissue evidence="1">Whole body</tissue>
    </source>
</reference>
<gene>
    <name evidence="1" type="ORF">K0M31_014585</name>
</gene>
<comment type="caution">
    <text evidence="1">The sequence shown here is derived from an EMBL/GenBank/DDBJ whole genome shotgun (WGS) entry which is preliminary data.</text>
</comment>
<protein>
    <submittedName>
        <fullName evidence="1">Uncharacterized protein</fullName>
    </submittedName>
</protein>
<dbReference type="Proteomes" id="UP001177670">
    <property type="component" value="Unassembled WGS sequence"/>
</dbReference>
<evidence type="ECO:0000313" key="1">
    <source>
        <dbReference type="EMBL" id="KAK1133232.1"/>
    </source>
</evidence>
<evidence type="ECO:0000313" key="2">
    <source>
        <dbReference type="Proteomes" id="UP001177670"/>
    </source>
</evidence>
<dbReference type="AlphaFoldDB" id="A0AA40KUG0"/>
<sequence length="117" mass="13216">MRKKEASLVKRSRGAMYCLEDIDSLDSWDSRDTDCAAITRKSSKEDEGWRWLHVSSTDKASSPTHEILVRDIAREEGSHFVGFGYVPDVGFIGRDFHITGSRKHVHRATKPGPHAYA</sequence>
<dbReference type="EMBL" id="JAHYIQ010000004">
    <property type="protein sequence ID" value="KAK1133232.1"/>
    <property type="molecule type" value="Genomic_DNA"/>
</dbReference>
<keyword evidence="2" id="KW-1185">Reference proteome</keyword>
<name>A0AA40KUG0_9HYME</name>
<accession>A0AA40KUG0</accession>